<evidence type="ECO:0000256" key="2">
    <source>
        <dbReference type="ARBA" id="ARBA00009457"/>
    </source>
</evidence>
<dbReference type="GO" id="GO:0005794">
    <property type="term" value="C:Golgi apparatus"/>
    <property type="evidence" value="ECO:0007669"/>
    <property type="project" value="TreeGrafter"/>
</dbReference>
<accession>A0AAD5WTV3</accession>
<dbReference type="EMBL" id="JAKWBI020000059">
    <property type="protein sequence ID" value="KAJ2904208.1"/>
    <property type="molecule type" value="Genomic_DNA"/>
</dbReference>
<proteinExistence type="inferred from homology"/>
<dbReference type="GO" id="GO:0005783">
    <property type="term" value="C:endoplasmic reticulum"/>
    <property type="evidence" value="ECO:0007669"/>
    <property type="project" value="TreeGrafter"/>
</dbReference>
<feature type="region of interest" description="Disordered" evidence="6">
    <location>
        <begin position="1"/>
        <end position="98"/>
    </location>
</feature>
<keyword evidence="5 7" id="KW-0472">Membrane</keyword>
<evidence type="ECO:0000256" key="1">
    <source>
        <dbReference type="ARBA" id="ARBA00004141"/>
    </source>
</evidence>
<evidence type="ECO:0000256" key="6">
    <source>
        <dbReference type="SAM" id="MobiDB-lite"/>
    </source>
</evidence>
<comment type="caution">
    <text evidence="8">The sequence shown here is derived from an EMBL/GenBank/DDBJ whole genome shotgun (WGS) entry which is preliminary data.</text>
</comment>
<evidence type="ECO:0000313" key="9">
    <source>
        <dbReference type="Proteomes" id="UP001201980"/>
    </source>
</evidence>
<evidence type="ECO:0000313" key="8">
    <source>
        <dbReference type="EMBL" id="KAJ2904208.1"/>
    </source>
</evidence>
<comment type="subcellular location">
    <subcellularLocation>
        <location evidence="1">Membrane</location>
        <topology evidence="1">Multi-pass membrane protein</topology>
    </subcellularLocation>
</comment>
<comment type="similarity">
    <text evidence="2">Belongs to the CDC50/LEM3 family.</text>
</comment>
<reference evidence="8" key="1">
    <citation type="submission" date="2022-07" db="EMBL/GenBank/DDBJ databases">
        <title>Draft genome sequence of Zalerion maritima ATCC 34329, a (micro)plastics degrading marine fungus.</title>
        <authorList>
            <person name="Paco A."/>
            <person name="Goncalves M.F.M."/>
            <person name="Rocha-Santos T.A.P."/>
            <person name="Alves A."/>
        </authorList>
    </citation>
    <scope>NUCLEOTIDE SEQUENCE</scope>
    <source>
        <strain evidence="8">ATCC 34329</strain>
    </source>
</reference>
<keyword evidence="9" id="KW-1185">Reference proteome</keyword>
<protein>
    <submittedName>
        <fullName evidence="8">Meiotically up-regulated protein</fullName>
    </submittedName>
</protein>
<feature type="compositionally biased region" description="Basic and acidic residues" evidence="6">
    <location>
        <begin position="76"/>
        <end position="88"/>
    </location>
</feature>
<keyword evidence="3 7" id="KW-0812">Transmembrane</keyword>
<dbReference type="Pfam" id="PF03381">
    <property type="entry name" value="CDC50"/>
    <property type="match status" value="1"/>
</dbReference>
<feature type="transmembrane region" description="Helical" evidence="7">
    <location>
        <begin position="419"/>
        <end position="440"/>
    </location>
</feature>
<keyword evidence="4 7" id="KW-1133">Transmembrane helix</keyword>
<feature type="compositionally biased region" description="Low complexity" evidence="6">
    <location>
        <begin position="25"/>
        <end position="46"/>
    </location>
</feature>
<dbReference type="PANTHER" id="PTHR10926">
    <property type="entry name" value="CELL CYCLE CONTROL PROTEIN 50"/>
    <property type="match status" value="1"/>
</dbReference>
<dbReference type="Proteomes" id="UP001201980">
    <property type="component" value="Unassembled WGS sequence"/>
</dbReference>
<feature type="transmembrane region" description="Helical" evidence="7">
    <location>
        <begin position="115"/>
        <end position="137"/>
    </location>
</feature>
<evidence type="ECO:0000256" key="7">
    <source>
        <dbReference type="SAM" id="Phobius"/>
    </source>
</evidence>
<evidence type="ECO:0000256" key="5">
    <source>
        <dbReference type="ARBA" id="ARBA00023136"/>
    </source>
</evidence>
<dbReference type="AlphaFoldDB" id="A0AAD5WTV3"/>
<organism evidence="8 9">
    <name type="scientific">Zalerion maritima</name>
    <dbReference type="NCBI Taxonomy" id="339359"/>
    <lineage>
        <taxon>Eukaryota</taxon>
        <taxon>Fungi</taxon>
        <taxon>Dikarya</taxon>
        <taxon>Ascomycota</taxon>
        <taxon>Pezizomycotina</taxon>
        <taxon>Sordariomycetes</taxon>
        <taxon>Lulworthiomycetidae</taxon>
        <taxon>Lulworthiales</taxon>
        <taxon>Lulworthiaceae</taxon>
        <taxon>Zalerion</taxon>
    </lineage>
</organism>
<evidence type="ECO:0000256" key="4">
    <source>
        <dbReference type="ARBA" id="ARBA00022989"/>
    </source>
</evidence>
<dbReference type="PANTHER" id="PTHR10926:SF0">
    <property type="entry name" value="CDC50, ISOFORM A"/>
    <property type="match status" value="1"/>
</dbReference>
<name>A0AAD5WTV3_9PEZI</name>
<feature type="compositionally biased region" description="Low complexity" evidence="6">
    <location>
        <begin position="57"/>
        <end position="68"/>
    </location>
</feature>
<dbReference type="InterPro" id="IPR005045">
    <property type="entry name" value="CDC50/LEM3_fam"/>
</dbReference>
<gene>
    <name evidence="8" type="ORF">MKZ38_008538</name>
</gene>
<feature type="region of interest" description="Disordered" evidence="6">
    <location>
        <begin position="464"/>
        <end position="486"/>
    </location>
</feature>
<sequence length="486" mass="52941">MDGTDEFRPLAVGFAPPLNLGGPRSSSTATTTHHHGAPSTTTTTTSIGNRFSASIVPSDLPMMSDSPPQVGAADSIDSRDSDVTAPEKKKSRRPANTAFRQQRLKAWQPILTPKTVLPLFFTIGIIFAPIGGLLLYASSQVQELRLDYTNCDESPLVDSGSRSDFEAMSGDDVSFAFKTSNVESNAGAMWAHSNLTETYQGVNYTDAITCHIQFEIPESMGPPVLMYYHLTNFYQNHRRYVASFSEKQLKGDALSGSAVNSSGCTPLTSDDDGKPYYPCGLIANSIFNDTIESPLNLQQNTSYDMGTSNIAWSSDKDLYGNTEYKHDEVSPPPNWAARYPKGYQEGDMPDISNDEAFMVWMRTAGLPEFSKLSRRNDDNAMEQGTYQLDIISRFPTKEYRGTKSIVLSTRTVMGGRNPFLGIAYVVVGGICIILGAIFTVTHLIKPRKLGDHTYLSWNNAPAGKTAAAGPSTGIATGREIRPGDVA</sequence>
<dbReference type="GO" id="GO:0005886">
    <property type="term" value="C:plasma membrane"/>
    <property type="evidence" value="ECO:0007669"/>
    <property type="project" value="TreeGrafter"/>
</dbReference>
<evidence type="ECO:0000256" key="3">
    <source>
        <dbReference type="ARBA" id="ARBA00022692"/>
    </source>
</evidence>